<dbReference type="VEuPathDB" id="FungiDB:PHYBLDRAFT_64074"/>
<evidence type="ECO:0000313" key="2">
    <source>
        <dbReference type="EMBL" id="OAD70853.1"/>
    </source>
</evidence>
<dbReference type="InParanoid" id="A0A162TYI1"/>
<dbReference type="Gene3D" id="3.10.129.10">
    <property type="entry name" value="Hotdog Thioesterase"/>
    <property type="match status" value="1"/>
</dbReference>
<dbReference type="PROSITE" id="PS51770">
    <property type="entry name" value="HOTDOG_ACOT"/>
    <property type="match status" value="1"/>
</dbReference>
<proteinExistence type="predicted"/>
<reference evidence="3" key="1">
    <citation type="submission" date="2015-06" db="EMBL/GenBank/DDBJ databases">
        <title>Expansion of signal transduction pathways in fungi by whole-genome duplication.</title>
        <authorList>
            <consortium name="DOE Joint Genome Institute"/>
            <person name="Corrochano L.M."/>
            <person name="Kuo A."/>
            <person name="Marcet-Houben M."/>
            <person name="Polaino S."/>
            <person name="Salamov A."/>
            <person name="Villalobos J.M."/>
            <person name="Alvarez M.I."/>
            <person name="Avalos J."/>
            <person name="Benito E.P."/>
            <person name="Benoit I."/>
            <person name="Burger G."/>
            <person name="Camino L.P."/>
            <person name="Canovas D."/>
            <person name="Cerda-Olmedo E."/>
            <person name="Cheng J.-F."/>
            <person name="Dominguez A."/>
            <person name="Elias M."/>
            <person name="Eslava A.P."/>
            <person name="Glaser F."/>
            <person name="Grimwood J."/>
            <person name="Gutierrez G."/>
            <person name="Heitman J."/>
            <person name="Henrissat B."/>
            <person name="Iturriaga E.A."/>
            <person name="Lang B.F."/>
            <person name="Lavin J.L."/>
            <person name="Lee S."/>
            <person name="Li W."/>
            <person name="Lindquist E."/>
            <person name="Lopez-Garcia S."/>
            <person name="Luque E.M."/>
            <person name="Marcos A.T."/>
            <person name="Martin J."/>
            <person name="McCluskey K."/>
            <person name="Medina H.R."/>
            <person name="Miralles-Duran A."/>
            <person name="Miyazaki A."/>
            <person name="Munoz-Torres E."/>
            <person name="Oguiza J.A."/>
            <person name="Ohm R."/>
            <person name="Olmedo M."/>
            <person name="Orejas M."/>
            <person name="Ortiz-Castellanos L."/>
            <person name="Pisabarro A.G."/>
            <person name="Rodriguez-Romero J."/>
            <person name="Ruiz-Herrera J."/>
            <person name="Ruiz-Vazquez R."/>
            <person name="Sanz C."/>
            <person name="Schackwitz W."/>
            <person name="Schmutz J."/>
            <person name="Shahriari M."/>
            <person name="Shelest E."/>
            <person name="Silva-Franco F."/>
            <person name="Soanes D."/>
            <person name="Syed K."/>
            <person name="Tagua V.G."/>
            <person name="Talbot N.J."/>
            <person name="Thon M."/>
            <person name="De vries R.P."/>
            <person name="Wiebenga A."/>
            <person name="Yadav J.S."/>
            <person name="Braun E.L."/>
            <person name="Baker S."/>
            <person name="Garre V."/>
            <person name="Horwitz B."/>
            <person name="Torres-Martinez S."/>
            <person name="Idnurm A."/>
            <person name="Herrera-Estrella A."/>
            <person name="Gabaldon T."/>
            <person name="Grigoriev I.V."/>
        </authorList>
    </citation>
    <scope>NUCLEOTIDE SEQUENCE [LARGE SCALE GENOMIC DNA]</scope>
    <source>
        <strain evidence="3">NRRL 1555(-)</strain>
    </source>
</reference>
<gene>
    <name evidence="2" type="ORF">PHYBLDRAFT_64074</name>
</gene>
<protein>
    <recommendedName>
        <fullName evidence="1">HotDog ACOT-type domain-containing protein</fullName>
    </recommendedName>
</protein>
<keyword evidence="3" id="KW-1185">Reference proteome</keyword>
<dbReference type="Proteomes" id="UP000077315">
    <property type="component" value="Unassembled WGS sequence"/>
</dbReference>
<dbReference type="RefSeq" id="XP_018288893.1">
    <property type="nucleotide sequence ID" value="XM_018441228.1"/>
</dbReference>
<dbReference type="OrthoDB" id="10429921at2759"/>
<sequence length="385" mass="43523">MSFGYIEKLIPFKTSSACNKEYASFDRSFNIGKLLKDIVELVQESSSNQRVQKSHGEISIPLLVGTEQIYMNIPNTAKDYKLIGHLGYTKAAFLAYFVTLEVTDKPTSINATVLKSKSGPCLGVPNPRIAAIFSVALTLRNNLKDIPVTIEHIKCTTAQDKYIFDHLERIQCSRQKATEKRDAWKEHAFDSDVMSHKLNAVPMHKKIHYPDFHNSGFKLVPNTIIESDFVARPHFFHHRSGYEGTLDGDVVQAGYEAACLAASSFISPAPFRVTKVNDIAFSLPIMLGDHIHIITKIIYSNPNGNFVTHVTVESRNPRDLAYKTAITMHVSFVSSNPSVQISMILPVTFKDRLLWHIGHEMVFQRNDYFEEFIDKVKQTENICKL</sequence>
<evidence type="ECO:0000259" key="1">
    <source>
        <dbReference type="PROSITE" id="PS51770"/>
    </source>
</evidence>
<dbReference type="EMBL" id="KV440987">
    <property type="protein sequence ID" value="OAD70853.1"/>
    <property type="molecule type" value="Genomic_DNA"/>
</dbReference>
<dbReference type="SUPFAM" id="SSF54637">
    <property type="entry name" value="Thioesterase/thiol ester dehydrase-isomerase"/>
    <property type="match status" value="1"/>
</dbReference>
<name>A0A162TYI1_PHYB8</name>
<feature type="domain" description="HotDog ACOT-type" evidence="1">
    <location>
        <begin position="221"/>
        <end position="338"/>
    </location>
</feature>
<dbReference type="AlphaFoldDB" id="A0A162TYI1"/>
<dbReference type="InterPro" id="IPR029069">
    <property type="entry name" value="HotDog_dom_sf"/>
</dbReference>
<accession>A0A162TYI1</accession>
<dbReference type="GeneID" id="29002134"/>
<evidence type="ECO:0000313" key="3">
    <source>
        <dbReference type="Proteomes" id="UP000077315"/>
    </source>
</evidence>
<dbReference type="STRING" id="763407.A0A162TYI1"/>
<dbReference type="InterPro" id="IPR033120">
    <property type="entry name" value="HOTDOG_ACOT"/>
</dbReference>
<organism evidence="2 3">
    <name type="scientific">Phycomyces blakesleeanus (strain ATCC 8743b / DSM 1359 / FGSC 10004 / NBRC 33097 / NRRL 1555)</name>
    <dbReference type="NCBI Taxonomy" id="763407"/>
    <lineage>
        <taxon>Eukaryota</taxon>
        <taxon>Fungi</taxon>
        <taxon>Fungi incertae sedis</taxon>
        <taxon>Mucoromycota</taxon>
        <taxon>Mucoromycotina</taxon>
        <taxon>Mucoromycetes</taxon>
        <taxon>Mucorales</taxon>
        <taxon>Phycomycetaceae</taxon>
        <taxon>Phycomyces</taxon>
    </lineage>
</organism>